<dbReference type="SUPFAM" id="SSF75011">
    <property type="entry name" value="3-carboxy-cis,cis-mucoante lactonizing enzyme"/>
    <property type="match status" value="1"/>
</dbReference>
<evidence type="ECO:0000313" key="3">
    <source>
        <dbReference type="Proteomes" id="UP000442535"/>
    </source>
</evidence>
<keyword evidence="1" id="KW-0732">Signal</keyword>
<organism evidence="2 3">
    <name type="scientific">Mobiluncus porci</name>
    <dbReference type="NCBI Taxonomy" id="2652278"/>
    <lineage>
        <taxon>Bacteria</taxon>
        <taxon>Bacillati</taxon>
        <taxon>Actinomycetota</taxon>
        <taxon>Actinomycetes</taxon>
        <taxon>Actinomycetales</taxon>
        <taxon>Actinomycetaceae</taxon>
        <taxon>Mobiluncus</taxon>
    </lineage>
</organism>
<feature type="signal peptide" evidence="1">
    <location>
        <begin position="1"/>
        <end position="30"/>
    </location>
</feature>
<dbReference type="EMBL" id="VUMY01000007">
    <property type="protein sequence ID" value="MST49627.1"/>
    <property type="molecule type" value="Genomic_DNA"/>
</dbReference>
<gene>
    <name evidence="2" type="ORF">FYJ63_05170</name>
</gene>
<reference evidence="2 3" key="1">
    <citation type="submission" date="2019-08" db="EMBL/GenBank/DDBJ databases">
        <title>In-depth cultivation of the pig gut microbiome towards novel bacterial diversity and tailored functional studies.</title>
        <authorList>
            <person name="Wylensek D."/>
            <person name="Hitch T.C.A."/>
            <person name="Clavel T."/>
        </authorList>
    </citation>
    <scope>NUCLEOTIDE SEQUENCE [LARGE SCALE GENOMIC DNA]</scope>
    <source>
        <strain evidence="2 3">RF-GAM-744-WT-7</strain>
    </source>
</reference>
<dbReference type="InterPro" id="IPR015943">
    <property type="entry name" value="WD40/YVTN_repeat-like_dom_sf"/>
</dbReference>
<comment type="caution">
    <text evidence="2">The sequence shown here is derived from an EMBL/GenBank/DDBJ whole genome shotgun (WGS) entry which is preliminary data.</text>
</comment>
<dbReference type="Gene3D" id="2.130.10.10">
    <property type="entry name" value="YVTN repeat-like/Quinoprotein amine dehydrogenase"/>
    <property type="match status" value="1"/>
</dbReference>
<proteinExistence type="predicted"/>
<protein>
    <recommendedName>
        <fullName evidence="4">Lipoprotein</fullName>
    </recommendedName>
</protein>
<dbReference type="AlphaFoldDB" id="A0A7K0K2B8"/>
<accession>A0A7K0K2B8</accession>
<evidence type="ECO:0000313" key="2">
    <source>
        <dbReference type="EMBL" id="MST49627.1"/>
    </source>
</evidence>
<name>A0A7K0K2B8_9ACTO</name>
<dbReference type="RefSeq" id="WP_154544495.1">
    <property type="nucleotide sequence ID" value="NZ_VUMY01000007.1"/>
</dbReference>
<feature type="chain" id="PRO_5038853312" description="Lipoprotein" evidence="1">
    <location>
        <begin position="31"/>
        <end position="385"/>
    </location>
</feature>
<dbReference type="Proteomes" id="UP000442535">
    <property type="component" value="Unassembled WGS sequence"/>
</dbReference>
<keyword evidence="3" id="KW-1185">Reference proteome</keyword>
<evidence type="ECO:0000256" key="1">
    <source>
        <dbReference type="SAM" id="SignalP"/>
    </source>
</evidence>
<sequence>MAEASTGSSKRWRWSIALLMGIVLSSCASAPPSHEGKFNLLPDENLIIQSSFEESYAVAGKPEAVARKLMPLPDFDYSHQTDLDGPTVYIAASRSDGLLRIDKKGNWKWVETEELGDFGGYTALAGLPDGGSIVAKNKLSYNLPDGSYPEKVFRLDSEGKVLWSTIVSLYVNQVSVADSYVIVSGDNGTGIDNNPRYAVLDLADGTVVSEKTVQTPEEWYTFSACEIKSQTVYCIVGYTGDTGMWNNFLVKFSLKNGTQLGEPIYLENEIYHVKYMNGAFYGLRTHEGDDITLCSFDLDGKKLVDMVLDIDLNSPVVNKLYARGKYLFIPFWATEAEKTKLAVRKAQGLIRLDTETGKTTAQTFSIPKSVYLGGAPIIPADWFFH</sequence>
<evidence type="ECO:0008006" key="4">
    <source>
        <dbReference type="Google" id="ProtNLM"/>
    </source>
</evidence>